<evidence type="ECO:0000313" key="7">
    <source>
        <dbReference type="EMBL" id="QXE45299.1"/>
    </source>
</evidence>
<organism evidence="7">
    <name type="scientific">Cydia pomonella</name>
    <name type="common">Codling moth</name>
    <dbReference type="NCBI Taxonomy" id="82600"/>
    <lineage>
        <taxon>Eukaryota</taxon>
        <taxon>Metazoa</taxon>
        <taxon>Ecdysozoa</taxon>
        <taxon>Arthropoda</taxon>
        <taxon>Hexapoda</taxon>
        <taxon>Insecta</taxon>
        <taxon>Pterygota</taxon>
        <taxon>Neoptera</taxon>
        <taxon>Endopterygota</taxon>
        <taxon>Lepidoptera</taxon>
        <taxon>Glossata</taxon>
        <taxon>Ditrysia</taxon>
        <taxon>Tortricoidea</taxon>
        <taxon>Tortricidae</taxon>
        <taxon>Olethreutinae</taxon>
        <taxon>Grapholitini</taxon>
        <taxon>Cydia</taxon>
    </lineage>
</organism>
<proteinExistence type="evidence at transcript level"/>
<dbReference type="SMART" id="SM00356">
    <property type="entry name" value="ZnF_C3H1"/>
    <property type="match status" value="2"/>
</dbReference>
<evidence type="ECO:0000256" key="1">
    <source>
        <dbReference type="ARBA" id="ARBA00022723"/>
    </source>
</evidence>
<dbReference type="AlphaFoldDB" id="A0A8H2SG93"/>
<feature type="region of interest" description="Disordered" evidence="5">
    <location>
        <begin position="232"/>
        <end position="275"/>
    </location>
</feature>
<dbReference type="GO" id="GO:0008270">
    <property type="term" value="F:zinc ion binding"/>
    <property type="evidence" value="ECO:0007669"/>
    <property type="project" value="UniProtKB-KW"/>
</dbReference>
<dbReference type="PANTHER" id="PTHR12675">
    <property type="entry name" value="MUSCLEBLIND-LIKE PROTEIN"/>
    <property type="match status" value="1"/>
</dbReference>
<keyword evidence="1" id="KW-0479">Metal-binding</keyword>
<feature type="domain" description="C3H1-type" evidence="6">
    <location>
        <begin position="61"/>
        <end position="87"/>
    </location>
</feature>
<sequence>MLPRQHPSTSALGPLKSPSSSDAGSGHTQNTEQICREYIRGNCTKYGQCKYRHELDTNRMKEILQFCHDYQNRNGCTRKNCKFLHASKEEQNTFLATGQIPRALAEKHAASAAAASNMQSNAANAETIPQIAMFISESYMSQPPPAPWPPLPPPQAVLAPVATAPPPPPPASSPPRHDAGPSVPSAQQLPPMSAPAPSVSQLRPVATTYSAMPQQTLFSINQPAIVVPEKFDPSKPPPPLPSHIQPTNNGSLKRKVDTNGNAATSKIRKPDGPEVSEQHCECCVQRELRIDGYKQQMEALHNEEETQILLYKKKLQEYEIGRDILKKLVGPELFAVFDNLIEGAQAPQLDNSVSFNSDSPTVSMQAVRHLFNMLLGGGTRNIIDPVPSTSHMDETLQSLTRRHNVGYNNAGPDLIKFVTDTLRSSNIAERSPSVEERPSEPTLNNRTNGYLANGQKPHTSTSEPTRYGAAAGYAGPSVQVPDFGARAHQAMPNYPVAGPSGYAGAPPPAPPPASYMYHPAVPPPNRHYYPQNPAVSGTGGMQYNGTERAPGPGPVQGMQPPAVPGALRPAANAPNYNYMARYPQPPYFPPYQ</sequence>
<keyword evidence="2" id="KW-0677">Repeat</keyword>
<dbReference type="EMBL" id="MW505945">
    <property type="protein sequence ID" value="QXE45299.1"/>
    <property type="molecule type" value="mRNA"/>
</dbReference>
<dbReference type="SMR" id="A0A8H2SG93"/>
<feature type="compositionally biased region" description="Polar residues" evidence="5">
    <location>
        <begin position="442"/>
        <end position="464"/>
    </location>
</feature>
<dbReference type="GO" id="GO:0043484">
    <property type="term" value="P:regulation of RNA splicing"/>
    <property type="evidence" value="ECO:0007669"/>
    <property type="project" value="TreeGrafter"/>
</dbReference>
<feature type="region of interest" description="Disordered" evidence="5">
    <location>
        <begin position="142"/>
        <end position="199"/>
    </location>
</feature>
<evidence type="ECO:0000256" key="5">
    <source>
        <dbReference type="SAM" id="MobiDB-lite"/>
    </source>
</evidence>
<evidence type="ECO:0000259" key="6">
    <source>
        <dbReference type="SMART" id="SM00356"/>
    </source>
</evidence>
<keyword evidence="3" id="KW-0863">Zinc-finger</keyword>
<gene>
    <name evidence="7" type="primary">Masc</name>
</gene>
<keyword evidence="4" id="KW-0862">Zinc</keyword>
<evidence type="ECO:0000256" key="3">
    <source>
        <dbReference type="ARBA" id="ARBA00022771"/>
    </source>
</evidence>
<dbReference type="InterPro" id="IPR000571">
    <property type="entry name" value="Znf_CCCH"/>
</dbReference>
<name>A0A8H2SG93_CYDPO</name>
<evidence type="ECO:0000256" key="2">
    <source>
        <dbReference type="ARBA" id="ARBA00022737"/>
    </source>
</evidence>
<reference evidence="7" key="1">
    <citation type="submission" date="2021-01" db="EMBL/GenBank/DDBJ databases">
        <title>A conserved role of the duplicated masculinizer gene in sex determination of the Mediterranean flour moth, Ephestia kuehniella.</title>
        <authorList>
            <person name="Visser S."/>
            <person name="Volenikova A."/>
            <person name="Nguyen P."/>
            <person name="Verhulst E.C."/>
            <person name="Marec F."/>
        </authorList>
    </citation>
    <scope>NUCLEOTIDE SEQUENCE</scope>
</reference>
<dbReference type="Gene3D" id="3.30.1370.210">
    <property type="match status" value="1"/>
</dbReference>
<feature type="compositionally biased region" description="Low complexity" evidence="5">
    <location>
        <begin position="555"/>
        <end position="570"/>
    </location>
</feature>
<feature type="compositionally biased region" description="Pro residues" evidence="5">
    <location>
        <begin position="163"/>
        <end position="173"/>
    </location>
</feature>
<dbReference type="PANTHER" id="PTHR12675:SF6">
    <property type="entry name" value="ZINC FINGER CCCH DOMAIN-CONTAINING PROTEIN 10"/>
    <property type="match status" value="1"/>
</dbReference>
<feature type="domain" description="C3H1-type" evidence="6">
    <location>
        <begin position="30"/>
        <end position="55"/>
    </location>
</feature>
<feature type="compositionally biased region" description="Pro residues" evidence="5">
    <location>
        <begin position="142"/>
        <end position="155"/>
    </location>
</feature>
<protein>
    <submittedName>
        <fullName evidence="7">Masculinizer</fullName>
    </submittedName>
</protein>
<dbReference type="GO" id="GO:0003723">
    <property type="term" value="F:RNA binding"/>
    <property type="evidence" value="ECO:0007669"/>
    <property type="project" value="TreeGrafter"/>
</dbReference>
<accession>A0A8H2SG93</accession>
<evidence type="ECO:0000256" key="4">
    <source>
        <dbReference type="ARBA" id="ARBA00022833"/>
    </source>
</evidence>
<feature type="region of interest" description="Disordered" evidence="5">
    <location>
        <begin position="1"/>
        <end position="29"/>
    </location>
</feature>
<feature type="region of interest" description="Disordered" evidence="5">
    <location>
        <begin position="544"/>
        <end position="570"/>
    </location>
</feature>
<feature type="region of interest" description="Disordered" evidence="5">
    <location>
        <begin position="426"/>
        <end position="466"/>
    </location>
</feature>